<accession>A0A645IXU6</accession>
<dbReference type="AlphaFoldDB" id="A0A645IXU6"/>
<proteinExistence type="predicted"/>
<organism evidence="1">
    <name type="scientific">bioreactor metagenome</name>
    <dbReference type="NCBI Taxonomy" id="1076179"/>
    <lineage>
        <taxon>unclassified sequences</taxon>
        <taxon>metagenomes</taxon>
        <taxon>ecological metagenomes</taxon>
    </lineage>
</organism>
<name>A0A645IXU6_9ZZZZ</name>
<protein>
    <submittedName>
        <fullName evidence="1">Uncharacterized protein</fullName>
    </submittedName>
</protein>
<reference evidence="1" key="1">
    <citation type="submission" date="2019-08" db="EMBL/GenBank/DDBJ databases">
        <authorList>
            <person name="Kucharzyk K."/>
            <person name="Murdoch R.W."/>
            <person name="Higgins S."/>
            <person name="Loffler F."/>
        </authorList>
    </citation>
    <scope>NUCLEOTIDE SEQUENCE</scope>
</reference>
<dbReference type="EMBL" id="VSSQ01125231">
    <property type="protein sequence ID" value="MPN55700.1"/>
    <property type="molecule type" value="Genomic_DNA"/>
</dbReference>
<comment type="caution">
    <text evidence="1">The sequence shown here is derived from an EMBL/GenBank/DDBJ whole genome shotgun (WGS) entry which is preliminary data.</text>
</comment>
<evidence type="ECO:0000313" key="1">
    <source>
        <dbReference type="EMBL" id="MPN55700.1"/>
    </source>
</evidence>
<sequence length="48" mass="5396">MDMLLGYVHEFARKPYPGDDFTLLRASNAVDIGVIGGAYYAMERLPNF</sequence>
<gene>
    <name evidence="1" type="ORF">SDC9_203384</name>
</gene>